<organism evidence="4 5">
    <name type="scientific">Anaeromyces robustus</name>
    <dbReference type="NCBI Taxonomy" id="1754192"/>
    <lineage>
        <taxon>Eukaryota</taxon>
        <taxon>Fungi</taxon>
        <taxon>Fungi incertae sedis</taxon>
        <taxon>Chytridiomycota</taxon>
        <taxon>Chytridiomycota incertae sedis</taxon>
        <taxon>Neocallimastigomycetes</taxon>
        <taxon>Neocallimastigales</taxon>
        <taxon>Neocallimastigaceae</taxon>
        <taxon>Anaeromyces</taxon>
    </lineage>
</organism>
<dbReference type="CDD" id="cd04730">
    <property type="entry name" value="NPD_like"/>
    <property type="match status" value="1"/>
</dbReference>
<dbReference type="OrthoDB" id="412383at2759"/>
<evidence type="ECO:0000256" key="2">
    <source>
        <dbReference type="ARBA" id="ARBA00022643"/>
    </source>
</evidence>
<dbReference type="AlphaFoldDB" id="A0A1Y1XGZ4"/>
<evidence type="ECO:0000256" key="3">
    <source>
        <dbReference type="ARBA" id="ARBA00023002"/>
    </source>
</evidence>
<gene>
    <name evidence="4" type="ORF">BCR32DRAFT_325659</name>
</gene>
<dbReference type="STRING" id="1754192.A0A1Y1XGZ4"/>
<sequence length="317" mass="33725">MNRVCKILGIQKPVIQAPMMWITSPKLVAAVSNAGGLGVLGLNGGFKKPVFTLEETMSELRNSIHQIKELTDKPFGVNVFPSANDPMGLSKPIIQVCKEENVKILVTVGAASPKEYDQWKKDGFTLIARDFNPTVRGAIALENAGADIIVATGCDEGGCMPSLSTGTTSAVALLSDAVKVPVLAAGGIINEKMAKAAAIVGAEGAYVGTRFILSKECPACDDAKKDIMNTHPDDYITFSLMNGFAKFRTTPHKSGKEALQANLKGNLNPSTGDFYSSMIKGNLDEGCNTICNVANLIKSIDSCKDIVDEIARAWVNK</sequence>
<dbReference type="GO" id="GO:0018580">
    <property type="term" value="F:nitronate monooxygenase activity"/>
    <property type="evidence" value="ECO:0007669"/>
    <property type="project" value="InterPro"/>
</dbReference>
<evidence type="ECO:0000256" key="1">
    <source>
        <dbReference type="ARBA" id="ARBA00022630"/>
    </source>
</evidence>
<name>A0A1Y1XGZ4_9FUNG</name>
<protein>
    <submittedName>
        <fullName evidence="4">2-nitropropane dioxygenase-like enzyme</fullName>
    </submittedName>
</protein>
<reference evidence="4 5" key="2">
    <citation type="submission" date="2016-08" db="EMBL/GenBank/DDBJ databases">
        <title>Pervasive Adenine N6-methylation of Active Genes in Fungi.</title>
        <authorList>
            <consortium name="DOE Joint Genome Institute"/>
            <person name="Mondo S.J."/>
            <person name="Dannebaum R.O."/>
            <person name="Kuo R.C."/>
            <person name="Labutti K."/>
            <person name="Haridas S."/>
            <person name="Kuo A."/>
            <person name="Salamov A."/>
            <person name="Ahrendt S.R."/>
            <person name="Lipzen A."/>
            <person name="Sullivan W."/>
            <person name="Andreopoulos W.B."/>
            <person name="Clum A."/>
            <person name="Lindquist E."/>
            <person name="Daum C."/>
            <person name="Ramamoorthy G.K."/>
            <person name="Gryganskyi A."/>
            <person name="Culley D."/>
            <person name="Magnuson J.K."/>
            <person name="James T.Y."/>
            <person name="O'Malley M.A."/>
            <person name="Stajich J.E."/>
            <person name="Spatafora J.W."/>
            <person name="Visel A."/>
            <person name="Grigoriev I.V."/>
        </authorList>
    </citation>
    <scope>NUCLEOTIDE SEQUENCE [LARGE SCALE GENOMIC DNA]</scope>
    <source>
        <strain evidence="4 5">S4</strain>
    </source>
</reference>
<comment type="caution">
    <text evidence="4">The sequence shown here is derived from an EMBL/GenBank/DDBJ whole genome shotgun (WGS) entry which is preliminary data.</text>
</comment>
<keyword evidence="3" id="KW-0560">Oxidoreductase</keyword>
<keyword evidence="4" id="KW-0223">Dioxygenase</keyword>
<reference evidence="4 5" key="1">
    <citation type="submission" date="2016-08" db="EMBL/GenBank/DDBJ databases">
        <title>A Parts List for Fungal Cellulosomes Revealed by Comparative Genomics.</title>
        <authorList>
            <consortium name="DOE Joint Genome Institute"/>
            <person name="Haitjema C.H."/>
            <person name="Gilmore S.P."/>
            <person name="Henske J.K."/>
            <person name="Solomon K.V."/>
            <person name="De Groot R."/>
            <person name="Kuo A."/>
            <person name="Mondo S.J."/>
            <person name="Salamov A.A."/>
            <person name="Labutti K."/>
            <person name="Zhao Z."/>
            <person name="Chiniquy J."/>
            <person name="Barry K."/>
            <person name="Brewer H.M."/>
            <person name="Purvine S.O."/>
            <person name="Wright A.T."/>
            <person name="Boxma B."/>
            <person name="Van Alen T."/>
            <person name="Hackstein J.H."/>
            <person name="Baker S.E."/>
            <person name="Grigoriev I.V."/>
            <person name="O'Malley M.A."/>
        </authorList>
    </citation>
    <scope>NUCLEOTIDE SEQUENCE [LARGE SCALE GENOMIC DNA]</scope>
    <source>
        <strain evidence="4 5">S4</strain>
    </source>
</reference>
<dbReference type="Proteomes" id="UP000193944">
    <property type="component" value="Unassembled WGS sequence"/>
</dbReference>
<dbReference type="InterPro" id="IPR013785">
    <property type="entry name" value="Aldolase_TIM"/>
</dbReference>
<keyword evidence="5" id="KW-1185">Reference proteome</keyword>
<proteinExistence type="predicted"/>
<accession>A0A1Y1XGZ4</accession>
<dbReference type="EMBL" id="MCFG01000042">
    <property type="protein sequence ID" value="ORX85029.1"/>
    <property type="molecule type" value="Genomic_DNA"/>
</dbReference>
<keyword evidence="1" id="KW-0285">Flavoprotein</keyword>
<dbReference type="PANTHER" id="PTHR32332:SF20">
    <property type="entry name" value="2-NITROPROPANE DIOXYGENASE-LIKE PROTEIN"/>
    <property type="match status" value="1"/>
</dbReference>
<evidence type="ECO:0000313" key="4">
    <source>
        <dbReference type="EMBL" id="ORX85029.1"/>
    </source>
</evidence>
<dbReference type="Gene3D" id="3.20.20.70">
    <property type="entry name" value="Aldolase class I"/>
    <property type="match status" value="1"/>
</dbReference>
<dbReference type="Pfam" id="PF03060">
    <property type="entry name" value="NMO"/>
    <property type="match status" value="1"/>
</dbReference>
<evidence type="ECO:0000313" key="5">
    <source>
        <dbReference type="Proteomes" id="UP000193944"/>
    </source>
</evidence>
<keyword evidence="2" id="KW-0288">FMN</keyword>
<dbReference type="InterPro" id="IPR004136">
    <property type="entry name" value="NMO"/>
</dbReference>
<dbReference type="SUPFAM" id="SSF51412">
    <property type="entry name" value="Inosine monophosphate dehydrogenase (IMPDH)"/>
    <property type="match status" value="1"/>
</dbReference>
<dbReference type="PANTHER" id="PTHR32332">
    <property type="entry name" value="2-NITROPROPANE DIOXYGENASE"/>
    <property type="match status" value="1"/>
</dbReference>
<dbReference type="GO" id="GO:0051213">
    <property type="term" value="F:dioxygenase activity"/>
    <property type="evidence" value="ECO:0007669"/>
    <property type="project" value="UniProtKB-KW"/>
</dbReference>